<feature type="compositionally biased region" description="Acidic residues" evidence="11">
    <location>
        <begin position="446"/>
        <end position="455"/>
    </location>
</feature>
<proteinExistence type="inferred from homology"/>
<dbReference type="Pfam" id="PF00483">
    <property type="entry name" value="NTP_transferase"/>
    <property type="match status" value="1"/>
</dbReference>
<dbReference type="eggNOG" id="KOG1461">
    <property type="taxonomic scope" value="Eukaryota"/>
</dbReference>
<dbReference type="SMART" id="SM00515">
    <property type="entry name" value="eIF5C"/>
    <property type="match status" value="1"/>
</dbReference>
<feature type="domain" description="W2" evidence="12">
    <location>
        <begin position="563"/>
        <end position="730"/>
    </location>
</feature>
<dbReference type="FunFam" id="2.160.10.10:FF:000042">
    <property type="entry name" value="Translation initiation factor eIF2B subunit"/>
    <property type="match status" value="1"/>
</dbReference>
<evidence type="ECO:0000256" key="2">
    <source>
        <dbReference type="ARBA" id="ARBA00007878"/>
    </source>
</evidence>
<dbReference type="Proteomes" id="UP000002605">
    <property type="component" value="Chromosome 1"/>
</dbReference>
<protein>
    <recommendedName>
        <fullName evidence="6">Translation initiation factor eIF2B subunit epsilon</fullName>
    </recommendedName>
    <alternativeName>
        <fullName evidence="10">GCD complex subunit GCD6</fullName>
    </alternativeName>
    <alternativeName>
        <fullName evidence="9">Guanine nucleotide exchange factor subunit GCD6</fullName>
    </alternativeName>
    <alternativeName>
        <fullName evidence="7">eIF2B GDP-GTP exchange factor subunit epsilon</fullName>
    </alternativeName>
</protein>
<dbReference type="HOGENOM" id="CLU_012507_1_0_1"/>
<dbReference type="KEGG" id="cdu:CD36_08110"/>
<dbReference type="CGD" id="CAL0000168605">
    <property type="gene designation" value="Cd36_08110"/>
</dbReference>
<keyword evidence="5" id="KW-0648">Protein biosynthesis</keyword>
<dbReference type="FunFam" id="1.25.40.180:FF:000022">
    <property type="entry name" value="Translation initiation factor eIF-2B epsilon subunit"/>
    <property type="match status" value="1"/>
</dbReference>
<dbReference type="Pfam" id="PF02020">
    <property type="entry name" value="W2"/>
    <property type="match status" value="1"/>
</dbReference>
<evidence type="ECO:0000256" key="11">
    <source>
        <dbReference type="SAM" id="MobiDB-lite"/>
    </source>
</evidence>
<dbReference type="CDD" id="cd05787">
    <property type="entry name" value="LbH_eIF2B_epsilon"/>
    <property type="match status" value="1"/>
</dbReference>
<dbReference type="SUPFAM" id="SSF53448">
    <property type="entry name" value="Nucleotide-diphospho-sugar transferases"/>
    <property type="match status" value="1"/>
</dbReference>
<organism evidence="14 15">
    <name type="scientific">Candida dubliniensis (strain CD36 / ATCC MYA-646 / CBS 7987 / NCPF 3949 / NRRL Y-17841)</name>
    <name type="common">Yeast</name>
    <dbReference type="NCBI Taxonomy" id="573826"/>
    <lineage>
        <taxon>Eukaryota</taxon>
        <taxon>Fungi</taxon>
        <taxon>Dikarya</taxon>
        <taxon>Ascomycota</taxon>
        <taxon>Saccharomycotina</taxon>
        <taxon>Pichiomycetes</taxon>
        <taxon>Debaryomycetaceae</taxon>
        <taxon>Candida/Lodderomyces clade</taxon>
        <taxon>Candida</taxon>
    </lineage>
</organism>
<dbReference type="InterPro" id="IPR029044">
    <property type="entry name" value="Nucleotide-diphossugar_trans"/>
</dbReference>
<sequence length="736" mass="82614">MTPKSKKQAATQSKSKKQKDLVDERFQAIVLTDSFETRFMPLTAVHPRCLLPLANVPLIEYTLEFLANAGVNEVYLMCSSHADQIQEYIENSKWMGDNSPFSVTTIMSVESRSVGDTMRDLDNRGLISGDFLLVSGDVVTNMDFSKALQFHKQKKAQDKDHIATMVLNQASPLHRTRSQIDPAAFVLDKETNRCIFYQSIPPVGGKKTGISIDPELLEDFQGELQVRNDLIDCHVDICSPHVPQIYQENFDYQYLRSDFLKGVLTSDLLKKTIYAYISKDSSEYAARVESWSTYDAISQDILARWCYPLVPDSNLVEGNSYSYELSNIYKEDKIILAQSCKIGTSTSIGRNSSVGEGTQIKNSVIGRNCTIGKNVVIKNSYIWDNAVIKDNSVLNRSIVAADAQIGNNVTLSPGSVIGFNVVIGNDKTIPHNVKIVETPVVAENEFGDFDDETNSEDEKQHKHNHENGSAVPVLAVKDVELVGEAGKGFAYESEIESNDEEDEEFVGNGIYSGIIYQIKSLNVSDDSIASVSNKKVKKHSHRRRLSMNSMISDNGGAFESEDGEEEEDFGVEGLATVRRAIENNHDIDTALLELNTLRMSMNVTYHDVRSVTTQALVNKIVDFITTGTLTPQEAATKIFNKWGIMFKRQVFSPEEEVDLLNIVEEKISLLDKAYNQIVLFLAVKTFYDMEVVEEENILRWWNDGENDEVRTLTAKFITWLQEADEEDSEDEDDDSE</sequence>
<keyword evidence="15" id="KW-1185">Reference proteome</keyword>
<dbReference type="GO" id="GO:0005829">
    <property type="term" value="C:cytosol"/>
    <property type="evidence" value="ECO:0007669"/>
    <property type="project" value="UniProtKB-SubCell"/>
</dbReference>
<evidence type="ECO:0000256" key="3">
    <source>
        <dbReference type="ARBA" id="ARBA00022490"/>
    </source>
</evidence>
<evidence type="ECO:0000256" key="7">
    <source>
        <dbReference type="ARBA" id="ARBA00044345"/>
    </source>
</evidence>
<evidence type="ECO:0000256" key="9">
    <source>
        <dbReference type="ARBA" id="ARBA00083265"/>
    </source>
</evidence>
<dbReference type="GO" id="GO:0003743">
    <property type="term" value="F:translation initiation factor activity"/>
    <property type="evidence" value="ECO:0007669"/>
    <property type="project" value="UniProtKB-KW"/>
</dbReference>
<evidence type="ECO:0000313" key="14">
    <source>
        <dbReference type="EMBL" id="CAX45110.1"/>
    </source>
</evidence>
<dbReference type="PROSITE" id="PS51363">
    <property type="entry name" value="W2"/>
    <property type="match status" value="1"/>
</dbReference>
<dbReference type="PANTHER" id="PTHR45887">
    <property type="entry name" value="TRANSLATION INITIATION FACTOR EIF-2B SUBUNIT EPSILON"/>
    <property type="match status" value="1"/>
</dbReference>
<dbReference type="InterPro" id="IPR016024">
    <property type="entry name" value="ARM-type_fold"/>
</dbReference>
<dbReference type="Gene3D" id="3.90.550.10">
    <property type="entry name" value="Spore Coat Polysaccharide Biosynthesis Protein SpsA, Chain A"/>
    <property type="match status" value="1"/>
</dbReference>
<dbReference type="GO" id="GO:0005085">
    <property type="term" value="F:guanyl-nucleotide exchange factor activity"/>
    <property type="evidence" value="ECO:0007669"/>
    <property type="project" value="InterPro"/>
</dbReference>
<dbReference type="SUPFAM" id="SSF51161">
    <property type="entry name" value="Trimeric LpxA-like enzymes"/>
    <property type="match status" value="1"/>
</dbReference>
<evidence type="ECO:0000259" key="12">
    <source>
        <dbReference type="PROSITE" id="PS51363"/>
    </source>
</evidence>
<feature type="region of interest" description="Disordered" evidence="11">
    <location>
        <begin position="446"/>
        <end position="466"/>
    </location>
</feature>
<evidence type="ECO:0000313" key="15">
    <source>
        <dbReference type="Proteomes" id="UP000002605"/>
    </source>
</evidence>
<comment type="similarity">
    <text evidence="2">Belongs to the eIF-2B gamma/epsilon subunits family.</text>
</comment>
<dbReference type="PANTHER" id="PTHR45887:SF1">
    <property type="entry name" value="TRANSLATION INITIATION FACTOR EIF-2B SUBUNIT EPSILON"/>
    <property type="match status" value="1"/>
</dbReference>
<dbReference type="CDD" id="cd04197">
    <property type="entry name" value="eIF-2B_epsilon_N"/>
    <property type="match status" value="1"/>
</dbReference>
<dbReference type="OrthoDB" id="424572at2759"/>
<keyword evidence="3" id="KW-0963">Cytoplasm</keyword>
<dbReference type="Gene3D" id="1.25.40.180">
    <property type="match status" value="1"/>
</dbReference>
<comment type="subunit">
    <text evidence="8">Component of the translation initiation factor 2B (eIF2B) complex which is a heterodecamer of two sets of five different subunits: alpha, beta, gamma, delta and epsilon. Subunits alpha, beta and delta comprise a regulatory subcomplex and subunits epsilon and gamma comprise a catalytic subcomplex. Within the complex, the hexameric regulatory complex resides at the center, with the two heterodimeric catalytic subcomplexes bound on opposite sides.</text>
</comment>
<evidence type="ECO:0000256" key="8">
    <source>
        <dbReference type="ARBA" id="ARBA00046432"/>
    </source>
</evidence>
<dbReference type="VEuPathDB" id="FungiDB:CD36_08110"/>
<dbReference type="InterPro" id="IPR035543">
    <property type="entry name" value="eIF-2B_epsilon_N"/>
</dbReference>
<gene>
    <name evidence="13" type="ordered locus">Cd36_08110</name>
    <name evidence="14" type="ORF">CD36_08110</name>
</gene>
<evidence type="ECO:0000256" key="10">
    <source>
        <dbReference type="ARBA" id="ARBA00083305"/>
    </source>
</evidence>
<keyword evidence="4 14" id="KW-0396">Initiation factor</keyword>
<dbReference type="InterPro" id="IPR051956">
    <property type="entry name" value="eIF2B_epsilon"/>
</dbReference>
<dbReference type="Pfam" id="PF25084">
    <property type="entry name" value="LbH_EIF2B"/>
    <property type="match status" value="1"/>
</dbReference>
<dbReference type="SUPFAM" id="SSF48371">
    <property type="entry name" value="ARM repeat"/>
    <property type="match status" value="1"/>
</dbReference>
<dbReference type="FunFam" id="3.90.550.10:FF:000066">
    <property type="entry name" value="Translation initiation factor eIF-2B subunit epsilon"/>
    <property type="match status" value="1"/>
</dbReference>
<dbReference type="AlphaFoldDB" id="B9W8N7"/>
<evidence type="ECO:0000256" key="1">
    <source>
        <dbReference type="ARBA" id="ARBA00004514"/>
    </source>
</evidence>
<dbReference type="EMBL" id="FM992688">
    <property type="protein sequence ID" value="CAX45110.1"/>
    <property type="molecule type" value="Genomic_DNA"/>
</dbReference>
<reference evidence="14 15" key="1">
    <citation type="journal article" date="2009" name="Genome Res.">
        <title>Comparative genomics of the fungal pathogens Candida dubliniensis and Candida albicans.</title>
        <authorList>
            <person name="Jackson A.P."/>
            <person name="Gamble J.A."/>
            <person name="Yeomans T."/>
            <person name="Moran G.P."/>
            <person name="Saunders D."/>
            <person name="Harris D."/>
            <person name="Aslett M."/>
            <person name="Barrell J.F."/>
            <person name="Butler G."/>
            <person name="Citiulo F."/>
            <person name="Coleman D.C."/>
            <person name="de Groot P.W.J."/>
            <person name="Goodwin T.J."/>
            <person name="Quail M.A."/>
            <person name="McQuillan J."/>
            <person name="Munro C.A."/>
            <person name="Pain A."/>
            <person name="Poulter R.T."/>
            <person name="Rajandream M.A."/>
            <person name="Renauld H."/>
            <person name="Spiering M.J."/>
            <person name="Tivey A."/>
            <person name="Gow N.A.R."/>
            <person name="Barrell B."/>
            <person name="Sullivan D.J."/>
            <person name="Berriman M."/>
        </authorList>
    </citation>
    <scope>NUCLEOTIDE SEQUENCE [LARGE SCALE GENOMIC DNA]</scope>
    <source>
        <strain evidence="15">CD36 / ATCC MYA-646 / CBS 7987 / NCPF 3949 / NRRL Y-17841</strain>
    </source>
</reference>
<dbReference type="Gene3D" id="2.160.10.10">
    <property type="entry name" value="Hexapeptide repeat proteins"/>
    <property type="match status" value="1"/>
</dbReference>
<evidence type="ECO:0000256" key="4">
    <source>
        <dbReference type="ARBA" id="ARBA00022540"/>
    </source>
</evidence>
<dbReference type="GeneID" id="8045002"/>
<dbReference type="InterPro" id="IPR005835">
    <property type="entry name" value="NTP_transferase_dom"/>
</dbReference>
<accession>B9W8N7</accession>
<dbReference type="InterPro" id="IPR056764">
    <property type="entry name" value="LbH_EIF2B3/5"/>
</dbReference>
<dbReference type="RefSeq" id="XP_002417457.1">
    <property type="nucleotide sequence ID" value="XM_002417412.1"/>
</dbReference>
<comment type="subcellular location">
    <subcellularLocation>
        <location evidence="1">Cytoplasm</location>
        <location evidence="1">Cytosol</location>
    </subcellularLocation>
</comment>
<dbReference type="CDD" id="cd11558">
    <property type="entry name" value="W2_eIF2B_epsilon"/>
    <property type="match status" value="1"/>
</dbReference>
<evidence type="ECO:0000256" key="6">
    <source>
        <dbReference type="ARBA" id="ARBA00044144"/>
    </source>
</evidence>
<dbReference type="InterPro" id="IPR003307">
    <property type="entry name" value="W2_domain"/>
</dbReference>
<dbReference type="InterPro" id="IPR044123">
    <property type="entry name" value="W2_eIF2B_epsilon"/>
</dbReference>
<evidence type="ECO:0000313" key="13">
    <source>
        <dbReference type="CGD" id="CAL0000168605"/>
    </source>
</evidence>
<dbReference type="GO" id="GO:0005851">
    <property type="term" value="C:eukaryotic translation initiation factor 2B complex"/>
    <property type="evidence" value="ECO:0007669"/>
    <property type="project" value="UniProtKB-ARBA"/>
</dbReference>
<name>B9W8N7_CANDC</name>
<dbReference type="GO" id="GO:0031369">
    <property type="term" value="F:translation initiation factor binding"/>
    <property type="evidence" value="ECO:0007669"/>
    <property type="project" value="InterPro"/>
</dbReference>
<dbReference type="InterPro" id="IPR011004">
    <property type="entry name" value="Trimer_LpxA-like_sf"/>
</dbReference>
<evidence type="ECO:0000256" key="5">
    <source>
        <dbReference type="ARBA" id="ARBA00022917"/>
    </source>
</evidence>